<reference evidence="12" key="1">
    <citation type="submission" date="2013-07" db="EMBL/GenBank/DDBJ databases">
        <title>The genome of Eucalyptus grandis.</title>
        <authorList>
            <person name="Schmutz J."/>
            <person name="Hayes R."/>
            <person name="Myburg A."/>
            <person name="Tuskan G."/>
            <person name="Grattapaglia D."/>
            <person name="Rokhsar D.S."/>
        </authorList>
    </citation>
    <scope>NUCLEOTIDE SEQUENCE</scope>
    <source>
        <tissue evidence="12">Leaf extractions</tissue>
    </source>
</reference>
<dbReference type="GO" id="GO:0005764">
    <property type="term" value="C:lysosome"/>
    <property type="evidence" value="ECO:0000318"/>
    <property type="project" value="GO_Central"/>
</dbReference>
<keyword evidence="4" id="KW-0788">Thiol protease</keyword>
<dbReference type="Pfam" id="PF08246">
    <property type="entry name" value="Inhibitor_I29"/>
    <property type="match status" value="1"/>
</dbReference>
<sequence length="521" mass="57561">MGSSPRTHHQLGLAILVFASLARLSLSHASLPSEYSIIGHGQDPNGAVSDERAVELFRRWQAQHKKVYKHAGEAERRLENFKRNLRYVMERSRRDGGKQHGVGLNKFADLSNEEFRQLYLSKVKKSVNQKWRAKRESLMRNKRKGAESCKAPSSLDWRNYGIVTGVKDQGECGSCWAFSSTGAMEGINALKSGDLISLSEQELVDCDTTNDGCDGGYMDYAFEWVINNGGIDSEEDYPYTSVFGEGGICNVTKEEHNKAVTIDGYVDVYPSDDGLLCTVIQQPISVGMDGSAIDFQLYTGGIYDGTCSANPDDIDHAVLIVGYGSEGGEDYWIVKNSWGTDWGVEGYFLIRRNTDLPFGVCAINAMASYPTKESSAPSPYPSPVVPPPPPPPVTPPPPPPPKPTPPPPSPSPSECGDYSYCPGDETCCCLYEFYNLCLVYGCCPYQNAVCCTGTDDCCPGDYPICDIEEGLCLKNAGDYLGVASKKRKMAKRKLPWNRFEENKNKIYQPLVWKRNRLAAIR</sequence>
<dbReference type="Pfam" id="PF00396">
    <property type="entry name" value="Granulin"/>
    <property type="match status" value="1"/>
</dbReference>
<dbReference type="GO" id="GO:0004197">
    <property type="term" value="F:cysteine-type endopeptidase activity"/>
    <property type="evidence" value="ECO:0000318"/>
    <property type="project" value="GO_Central"/>
</dbReference>
<dbReference type="PROSITE" id="PS00139">
    <property type="entry name" value="THIOL_PROTEASE_CYS"/>
    <property type="match status" value="1"/>
</dbReference>
<feature type="domain" description="Peptidase C1A papain C-terminal" evidence="10">
    <location>
        <begin position="151"/>
        <end position="371"/>
    </location>
</feature>
<keyword evidence="5" id="KW-1015">Disulfide bond</keyword>
<dbReference type="GO" id="GO:0051603">
    <property type="term" value="P:proteolysis involved in protein catabolic process"/>
    <property type="evidence" value="ECO:0000318"/>
    <property type="project" value="GO_Central"/>
</dbReference>
<feature type="chain" id="PRO_5018596501" description="Granulins domain-containing protein" evidence="8">
    <location>
        <begin position="28"/>
        <end position="521"/>
    </location>
</feature>
<evidence type="ECO:0000313" key="12">
    <source>
        <dbReference type="EMBL" id="KCW74112.1"/>
    </source>
</evidence>
<keyword evidence="8" id="KW-0732">Signal</keyword>
<protein>
    <recommendedName>
        <fullName evidence="13">Granulins domain-containing protein</fullName>
    </recommendedName>
</protein>
<dbReference type="OrthoDB" id="10253408at2759"/>
<dbReference type="FunFam" id="3.90.70.10:FF:000177">
    <property type="entry name" value="Cysteine proteinase RD21A"/>
    <property type="match status" value="1"/>
</dbReference>
<dbReference type="InterPro" id="IPR000118">
    <property type="entry name" value="Granulin"/>
</dbReference>
<dbReference type="CDD" id="cd02248">
    <property type="entry name" value="Peptidase_C1A"/>
    <property type="match status" value="1"/>
</dbReference>
<gene>
    <name evidence="12" type="ORF">EUGRSUZ_E02751</name>
</gene>
<dbReference type="Gene3D" id="3.90.70.10">
    <property type="entry name" value="Cysteine proteinases"/>
    <property type="match status" value="1"/>
</dbReference>
<feature type="domain" description="Granulins" evidence="9">
    <location>
        <begin position="415"/>
        <end position="472"/>
    </location>
</feature>
<evidence type="ECO:0000256" key="3">
    <source>
        <dbReference type="ARBA" id="ARBA00022801"/>
    </source>
</evidence>
<dbReference type="SMART" id="SM00645">
    <property type="entry name" value="Pept_C1"/>
    <property type="match status" value="1"/>
</dbReference>
<dbReference type="Gramene" id="KCW74112">
    <property type="protein sequence ID" value="KCW74112"/>
    <property type="gene ID" value="EUGRSUZ_E02751"/>
</dbReference>
<keyword evidence="3" id="KW-0378">Hydrolase</keyword>
<proteinExistence type="inferred from homology"/>
<name>A0A059C6X8_EUCGR</name>
<dbReference type="PANTHER" id="PTHR12411">
    <property type="entry name" value="CYSTEINE PROTEASE FAMILY C1-RELATED"/>
    <property type="match status" value="1"/>
</dbReference>
<dbReference type="InterPro" id="IPR025661">
    <property type="entry name" value="Pept_asp_AS"/>
</dbReference>
<dbReference type="InParanoid" id="A0A059C6X8"/>
<dbReference type="PROSITE" id="PS00639">
    <property type="entry name" value="THIOL_PROTEASE_HIS"/>
    <property type="match status" value="1"/>
</dbReference>
<dbReference type="SMART" id="SM00848">
    <property type="entry name" value="Inhibitor_I29"/>
    <property type="match status" value="1"/>
</dbReference>
<dbReference type="GO" id="GO:0005615">
    <property type="term" value="C:extracellular space"/>
    <property type="evidence" value="ECO:0000318"/>
    <property type="project" value="GO_Central"/>
</dbReference>
<dbReference type="Pfam" id="PF00112">
    <property type="entry name" value="Peptidase_C1"/>
    <property type="match status" value="1"/>
</dbReference>
<evidence type="ECO:0000256" key="8">
    <source>
        <dbReference type="SAM" id="SignalP"/>
    </source>
</evidence>
<dbReference type="InterPro" id="IPR013201">
    <property type="entry name" value="Prot_inhib_I29"/>
</dbReference>
<dbReference type="InterPro" id="IPR013128">
    <property type="entry name" value="Peptidase_C1A"/>
</dbReference>
<dbReference type="InterPro" id="IPR000668">
    <property type="entry name" value="Peptidase_C1A_C"/>
</dbReference>
<dbReference type="OMA" id="CCDDHRS"/>
<feature type="compositionally biased region" description="Pro residues" evidence="7">
    <location>
        <begin position="378"/>
        <end position="409"/>
    </location>
</feature>
<dbReference type="KEGG" id="egr:104445011"/>
<dbReference type="SMART" id="SM00277">
    <property type="entry name" value="GRAN"/>
    <property type="match status" value="1"/>
</dbReference>
<evidence type="ECO:0000256" key="2">
    <source>
        <dbReference type="ARBA" id="ARBA00022670"/>
    </source>
</evidence>
<dbReference type="EMBL" id="KK198757">
    <property type="protein sequence ID" value="KCW74112.1"/>
    <property type="molecule type" value="Genomic_DNA"/>
</dbReference>
<feature type="region of interest" description="Disordered" evidence="7">
    <location>
        <begin position="376"/>
        <end position="409"/>
    </location>
</feature>
<accession>A0A059C6X8</accession>
<evidence type="ECO:0000256" key="1">
    <source>
        <dbReference type="ARBA" id="ARBA00008455"/>
    </source>
</evidence>
<dbReference type="SUPFAM" id="SSF57277">
    <property type="entry name" value="Granulin repeat"/>
    <property type="match status" value="1"/>
</dbReference>
<evidence type="ECO:0000259" key="11">
    <source>
        <dbReference type="SMART" id="SM00848"/>
    </source>
</evidence>
<dbReference type="PROSITE" id="PS00640">
    <property type="entry name" value="THIOL_PROTEASE_ASN"/>
    <property type="match status" value="1"/>
</dbReference>
<dbReference type="STRING" id="71139.A0A059C6X8"/>
<dbReference type="InterPro" id="IPR039417">
    <property type="entry name" value="Peptidase_C1A_papain-like"/>
</dbReference>
<feature type="signal peptide" evidence="8">
    <location>
        <begin position="1"/>
        <end position="27"/>
    </location>
</feature>
<evidence type="ECO:0000259" key="10">
    <source>
        <dbReference type="SMART" id="SM00645"/>
    </source>
</evidence>
<dbReference type="PRINTS" id="PR00705">
    <property type="entry name" value="PAPAIN"/>
</dbReference>
<feature type="domain" description="Cathepsin propeptide inhibitor" evidence="11">
    <location>
        <begin position="57"/>
        <end position="115"/>
    </location>
</feature>
<keyword evidence="6" id="KW-0325">Glycoprotein</keyword>
<dbReference type="SUPFAM" id="SSF54001">
    <property type="entry name" value="Cysteine proteinases"/>
    <property type="match status" value="1"/>
</dbReference>
<evidence type="ECO:0000256" key="7">
    <source>
        <dbReference type="SAM" id="MobiDB-lite"/>
    </source>
</evidence>
<evidence type="ECO:0000256" key="5">
    <source>
        <dbReference type="ARBA" id="ARBA00023157"/>
    </source>
</evidence>
<comment type="similarity">
    <text evidence="1">Belongs to the peptidase C1 family.</text>
</comment>
<organism evidence="12">
    <name type="scientific">Eucalyptus grandis</name>
    <name type="common">Flooded gum</name>
    <dbReference type="NCBI Taxonomy" id="71139"/>
    <lineage>
        <taxon>Eukaryota</taxon>
        <taxon>Viridiplantae</taxon>
        <taxon>Streptophyta</taxon>
        <taxon>Embryophyta</taxon>
        <taxon>Tracheophyta</taxon>
        <taxon>Spermatophyta</taxon>
        <taxon>Magnoliopsida</taxon>
        <taxon>eudicotyledons</taxon>
        <taxon>Gunneridae</taxon>
        <taxon>Pentapetalae</taxon>
        <taxon>rosids</taxon>
        <taxon>malvids</taxon>
        <taxon>Myrtales</taxon>
        <taxon>Myrtaceae</taxon>
        <taxon>Myrtoideae</taxon>
        <taxon>Eucalypteae</taxon>
        <taxon>Eucalyptus</taxon>
    </lineage>
</organism>
<evidence type="ECO:0000259" key="9">
    <source>
        <dbReference type="SMART" id="SM00277"/>
    </source>
</evidence>
<keyword evidence="2" id="KW-0645">Protease</keyword>
<dbReference type="InterPro" id="IPR037277">
    <property type="entry name" value="Granulin_sf"/>
</dbReference>
<dbReference type="InterPro" id="IPR000169">
    <property type="entry name" value="Pept_cys_AS"/>
</dbReference>
<evidence type="ECO:0008006" key="13">
    <source>
        <dbReference type="Google" id="ProtNLM"/>
    </source>
</evidence>
<dbReference type="InterPro" id="IPR025660">
    <property type="entry name" value="Pept_his_AS"/>
</dbReference>
<dbReference type="InterPro" id="IPR038765">
    <property type="entry name" value="Papain-like_cys_pep_sf"/>
</dbReference>
<dbReference type="SUPFAM" id="SSF101447">
    <property type="entry name" value="Formin homology 2 domain (FH2 domain)"/>
    <property type="match status" value="1"/>
</dbReference>
<evidence type="ECO:0000256" key="4">
    <source>
        <dbReference type="ARBA" id="ARBA00022807"/>
    </source>
</evidence>
<evidence type="ECO:0000256" key="6">
    <source>
        <dbReference type="ARBA" id="ARBA00023180"/>
    </source>
</evidence>
<dbReference type="AlphaFoldDB" id="A0A059C6X8"/>
<dbReference type="Gene3D" id="2.10.25.160">
    <property type="entry name" value="Granulin"/>
    <property type="match status" value="1"/>
</dbReference>